<dbReference type="EMBL" id="CP014504">
    <property type="protein sequence ID" value="AMP98006.1"/>
    <property type="molecule type" value="Genomic_DNA"/>
</dbReference>
<organism evidence="2 3">
    <name type="scientific">Pedobacter cryoconitis</name>
    <dbReference type="NCBI Taxonomy" id="188932"/>
    <lineage>
        <taxon>Bacteria</taxon>
        <taxon>Pseudomonadati</taxon>
        <taxon>Bacteroidota</taxon>
        <taxon>Sphingobacteriia</taxon>
        <taxon>Sphingobacteriales</taxon>
        <taxon>Sphingobacteriaceae</taxon>
        <taxon>Pedobacter</taxon>
    </lineage>
</organism>
<proteinExistence type="predicted"/>
<dbReference type="OrthoDB" id="1432662at2"/>
<dbReference type="Pfam" id="PF16242">
    <property type="entry name" value="Pyrid_ox_like"/>
    <property type="match status" value="1"/>
</dbReference>
<accession>A0A127V9I6</accession>
<dbReference type="PANTHER" id="PTHR34818">
    <property type="entry name" value="PROTEIN BLI-3"/>
    <property type="match status" value="1"/>
</dbReference>
<reference evidence="2 3" key="1">
    <citation type="submission" date="2016-03" db="EMBL/GenBank/DDBJ databases">
        <title>Complete genome sequence of Pedobacter cryoconitis PAMC 27485.</title>
        <authorList>
            <person name="Lee J."/>
            <person name="Kim O.-S."/>
        </authorList>
    </citation>
    <scope>NUCLEOTIDE SEQUENCE [LARGE SCALE GENOMIC DNA]</scope>
    <source>
        <strain evidence="2 3">PAMC 27485</strain>
    </source>
</reference>
<dbReference type="PATRIC" id="fig|188932.3.peg.1113"/>
<dbReference type="KEGG" id="pcm:AY601_1078"/>
<dbReference type="PANTHER" id="PTHR34818:SF1">
    <property type="entry name" value="PROTEIN BLI-3"/>
    <property type="match status" value="1"/>
</dbReference>
<dbReference type="InterPro" id="IPR038725">
    <property type="entry name" value="YdaG_split_barrel_FMN-bd"/>
</dbReference>
<dbReference type="Gene3D" id="2.30.110.10">
    <property type="entry name" value="Electron Transport, Fmn-binding Protein, Chain A"/>
    <property type="match status" value="1"/>
</dbReference>
<protein>
    <submittedName>
        <fullName evidence="2">General stress protein</fullName>
    </submittedName>
</protein>
<evidence type="ECO:0000313" key="3">
    <source>
        <dbReference type="Proteomes" id="UP000071561"/>
    </source>
</evidence>
<name>A0A127V9I6_9SPHI</name>
<dbReference type="InterPro" id="IPR052917">
    <property type="entry name" value="Stress-Dev_Protein"/>
</dbReference>
<dbReference type="RefSeq" id="WP_068397521.1">
    <property type="nucleotide sequence ID" value="NZ_CP014504.1"/>
</dbReference>
<feature type="domain" description="General stress protein FMN-binding split barrel" evidence="1">
    <location>
        <begin position="21"/>
        <end position="169"/>
    </location>
</feature>
<dbReference type="InterPro" id="IPR012349">
    <property type="entry name" value="Split_barrel_FMN-bd"/>
</dbReference>
<evidence type="ECO:0000313" key="2">
    <source>
        <dbReference type="EMBL" id="AMP98006.1"/>
    </source>
</evidence>
<gene>
    <name evidence="2" type="ORF">AY601_1078</name>
</gene>
<evidence type="ECO:0000259" key="1">
    <source>
        <dbReference type="Pfam" id="PF16242"/>
    </source>
</evidence>
<dbReference type="Proteomes" id="UP000071561">
    <property type="component" value="Chromosome"/>
</dbReference>
<keyword evidence="3" id="KW-1185">Reference proteome</keyword>
<dbReference type="AlphaFoldDB" id="A0A127V9I6"/>
<sequence>MDSINQNQTEQNHQNLDSTSAIEKIKELTGIAKTCFLCTQPSAGESNGTRPMSVQEVDEQGTIWFLVANDSHTYQDISANSKVKLYFQGSAHSDFLFLEGAAILSADKNRIKELWDPIMKTWFTEGEDDPRIAIIKVAPDTGYYWDNKHGNVIAGIKMVIGAAVGKTMDDSIEGDLKV</sequence>
<dbReference type="SUPFAM" id="SSF50475">
    <property type="entry name" value="FMN-binding split barrel"/>
    <property type="match status" value="1"/>
</dbReference>